<gene>
    <name evidence="7" type="ORF">ACFQ33_12360</name>
</gene>
<evidence type="ECO:0000256" key="4">
    <source>
        <dbReference type="ARBA" id="ARBA00023163"/>
    </source>
</evidence>
<dbReference type="SUPFAM" id="SSF48498">
    <property type="entry name" value="Tetracyclin repressor-like, C-terminal domain"/>
    <property type="match status" value="1"/>
</dbReference>
<keyword evidence="3 5" id="KW-0238">DNA-binding</keyword>
<dbReference type="PROSITE" id="PS01081">
    <property type="entry name" value="HTH_TETR_1"/>
    <property type="match status" value="1"/>
</dbReference>
<name>A0ABW3YXL3_MYCRA</name>
<evidence type="ECO:0000256" key="1">
    <source>
        <dbReference type="ARBA" id="ARBA00022491"/>
    </source>
</evidence>
<dbReference type="InterPro" id="IPR036271">
    <property type="entry name" value="Tet_transcr_reg_TetR-rel_C_sf"/>
</dbReference>
<keyword evidence="1" id="KW-0678">Repressor</keyword>
<dbReference type="PRINTS" id="PR00455">
    <property type="entry name" value="HTHTETR"/>
</dbReference>
<dbReference type="PANTHER" id="PTHR47506:SF1">
    <property type="entry name" value="HTH-TYPE TRANSCRIPTIONAL REGULATOR YJDC"/>
    <property type="match status" value="1"/>
</dbReference>
<evidence type="ECO:0000313" key="8">
    <source>
        <dbReference type="Proteomes" id="UP001597173"/>
    </source>
</evidence>
<proteinExistence type="predicted"/>
<evidence type="ECO:0000259" key="6">
    <source>
        <dbReference type="PROSITE" id="PS50977"/>
    </source>
</evidence>
<dbReference type="SUPFAM" id="SSF46689">
    <property type="entry name" value="Homeodomain-like"/>
    <property type="match status" value="1"/>
</dbReference>
<keyword evidence="8" id="KW-1185">Reference proteome</keyword>
<dbReference type="InterPro" id="IPR001647">
    <property type="entry name" value="HTH_TetR"/>
</dbReference>
<dbReference type="Pfam" id="PF00440">
    <property type="entry name" value="TetR_N"/>
    <property type="match status" value="1"/>
</dbReference>
<dbReference type="InterPro" id="IPR009057">
    <property type="entry name" value="Homeodomain-like_sf"/>
</dbReference>
<sequence>MRRTKAEAEATRQQILCAAERVFFRKGVSNATMEEVAKAAGVTRGAVYWHFANKIDVFMELYKSVPLPQEDMIAQELESEDADVLAVVERAAADWLDTLAIDEQRQRILTILLRCDYSGEFAPVLEKQQNVDDDHKCKLESALTRAATKGQLSACWTPKSAASALRWMMKGLCSEWLLHGRRFDLAREGRDGVQRMIASLRPEKRTS</sequence>
<evidence type="ECO:0000256" key="3">
    <source>
        <dbReference type="ARBA" id="ARBA00023125"/>
    </source>
</evidence>
<dbReference type="InterPro" id="IPR013572">
    <property type="entry name" value="Tscrpt_reg_MAATS_C"/>
</dbReference>
<evidence type="ECO:0000256" key="5">
    <source>
        <dbReference type="PROSITE-ProRule" id="PRU00335"/>
    </source>
</evidence>
<dbReference type="Pfam" id="PF08361">
    <property type="entry name" value="TetR_C_2"/>
    <property type="match status" value="1"/>
</dbReference>
<keyword evidence="4" id="KW-0804">Transcription</keyword>
<dbReference type="Gene3D" id="1.10.357.10">
    <property type="entry name" value="Tetracycline Repressor, domain 2"/>
    <property type="match status" value="1"/>
</dbReference>
<evidence type="ECO:0000313" key="7">
    <source>
        <dbReference type="EMBL" id="MFD1328686.1"/>
    </source>
</evidence>
<dbReference type="PANTHER" id="PTHR47506">
    <property type="entry name" value="TRANSCRIPTIONAL REGULATORY PROTEIN"/>
    <property type="match status" value="1"/>
</dbReference>
<reference evidence="8" key="1">
    <citation type="journal article" date="2019" name="Int. J. Syst. Evol. Microbiol.">
        <title>The Global Catalogue of Microorganisms (GCM) 10K type strain sequencing project: providing services to taxonomists for standard genome sequencing and annotation.</title>
        <authorList>
            <consortium name="The Broad Institute Genomics Platform"/>
            <consortium name="The Broad Institute Genome Sequencing Center for Infectious Disease"/>
            <person name="Wu L."/>
            <person name="Ma J."/>
        </authorList>
    </citation>
    <scope>NUCLEOTIDE SEQUENCE [LARGE SCALE GENOMIC DNA]</scope>
    <source>
        <strain evidence="8">CCUG 55609</strain>
    </source>
</reference>
<dbReference type="EMBL" id="JBHTNF010000006">
    <property type="protein sequence ID" value="MFD1328686.1"/>
    <property type="molecule type" value="Genomic_DNA"/>
</dbReference>
<protein>
    <submittedName>
        <fullName evidence="7">TetR family transcriptional regulator</fullName>
    </submittedName>
</protein>
<dbReference type="PROSITE" id="PS50977">
    <property type="entry name" value="HTH_TETR_2"/>
    <property type="match status" value="1"/>
</dbReference>
<feature type="DNA-binding region" description="H-T-H motif" evidence="5">
    <location>
        <begin position="32"/>
        <end position="51"/>
    </location>
</feature>
<evidence type="ECO:0000256" key="2">
    <source>
        <dbReference type="ARBA" id="ARBA00023015"/>
    </source>
</evidence>
<dbReference type="Proteomes" id="UP001597173">
    <property type="component" value="Unassembled WGS sequence"/>
</dbReference>
<comment type="caution">
    <text evidence="7">The sequence shown here is derived from an EMBL/GenBank/DDBJ whole genome shotgun (WGS) entry which is preliminary data.</text>
</comment>
<feature type="domain" description="HTH tetR-type" evidence="6">
    <location>
        <begin position="9"/>
        <end position="69"/>
    </location>
</feature>
<keyword evidence="2" id="KW-0805">Transcription regulation</keyword>
<organism evidence="7 8">
    <name type="scientific">Mycoplana ramosa</name>
    <name type="common">Mycoplana bullata</name>
    <dbReference type="NCBI Taxonomy" id="40837"/>
    <lineage>
        <taxon>Bacteria</taxon>
        <taxon>Pseudomonadati</taxon>
        <taxon>Pseudomonadota</taxon>
        <taxon>Alphaproteobacteria</taxon>
        <taxon>Hyphomicrobiales</taxon>
        <taxon>Rhizobiaceae</taxon>
        <taxon>Mycoplana</taxon>
    </lineage>
</organism>
<dbReference type="RefSeq" id="WP_374839028.1">
    <property type="nucleotide sequence ID" value="NZ_JBHEEW010000008.1"/>
</dbReference>
<dbReference type="InterPro" id="IPR023772">
    <property type="entry name" value="DNA-bd_HTH_TetR-type_CS"/>
</dbReference>
<accession>A0ABW3YXL3</accession>